<comment type="caution">
    <text evidence="1">The sequence shown here is derived from an EMBL/GenBank/DDBJ whole genome shotgun (WGS) entry which is preliminary data.</text>
</comment>
<dbReference type="OrthoDB" id="10255738at2759"/>
<sequence>MSQLKHCNGEPSTEGLLLLGHLTENDSSITDIHKVSVHIKDMMNSMYKRDENPKRGPMKNKEKWQEREYELKVNY</sequence>
<evidence type="ECO:0000313" key="1">
    <source>
        <dbReference type="EMBL" id="RHZ87308.1"/>
    </source>
</evidence>
<protein>
    <submittedName>
        <fullName evidence="1">Uncharacterized protein</fullName>
    </submittedName>
</protein>
<accession>A0A397JKI9</accession>
<name>A0A397JKI9_9GLOM</name>
<dbReference type="EMBL" id="PQFF01000035">
    <property type="protein sequence ID" value="RHZ87308.1"/>
    <property type="molecule type" value="Genomic_DNA"/>
</dbReference>
<keyword evidence="2" id="KW-1185">Reference proteome</keyword>
<dbReference type="AlphaFoldDB" id="A0A397JKI9"/>
<gene>
    <name evidence="1" type="ORF">Glove_37g89</name>
</gene>
<dbReference type="Proteomes" id="UP000266861">
    <property type="component" value="Unassembled WGS sequence"/>
</dbReference>
<evidence type="ECO:0000313" key="2">
    <source>
        <dbReference type="Proteomes" id="UP000266861"/>
    </source>
</evidence>
<proteinExistence type="predicted"/>
<organism evidence="1 2">
    <name type="scientific">Diversispora epigaea</name>
    <dbReference type="NCBI Taxonomy" id="1348612"/>
    <lineage>
        <taxon>Eukaryota</taxon>
        <taxon>Fungi</taxon>
        <taxon>Fungi incertae sedis</taxon>
        <taxon>Mucoromycota</taxon>
        <taxon>Glomeromycotina</taxon>
        <taxon>Glomeromycetes</taxon>
        <taxon>Diversisporales</taxon>
        <taxon>Diversisporaceae</taxon>
        <taxon>Diversispora</taxon>
    </lineage>
</organism>
<reference evidence="1 2" key="1">
    <citation type="submission" date="2018-08" db="EMBL/GenBank/DDBJ databases">
        <title>Genome and evolution of the arbuscular mycorrhizal fungus Diversispora epigaea (formerly Glomus versiforme) and its bacterial endosymbionts.</title>
        <authorList>
            <person name="Sun X."/>
            <person name="Fei Z."/>
            <person name="Harrison M."/>
        </authorList>
    </citation>
    <scope>NUCLEOTIDE SEQUENCE [LARGE SCALE GENOMIC DNA]</scope>
    <source>
        <strain evidence="1 2">IT104</strain>
    </source>
</reference>